<dbReference type="OrthoDB" id="10022108at2759"/>
<reference evidence="1" key="1">
    <citation type="submission" date="2022-03" db="EMBL/GenBank/DDBJ databases">
        <authorList>
            <person name="Lindestad O."/>
        </authorList>
    </citation>
    <scope>NUCLEOTIDE SEQUENCE</scope>
</reference>
<dbReference type="EMBL" id="CAKXAJ010016345">
    <property type="protein sequence ID" value="CAH2216679.1"/>
    <property type="molecule type" value="Genomic_DNA"/>
</dbReference>
<dbReference type="AlphaFoldDB" id="A0A8S4QPZ3"/>
<organism evidence="1 2">
    <name type="scientific">Pararge aegeria aegeria</name>
    <dbReference type="NCBI Taxonomy" id="348720"/>
    <lineage>
        <taxon>Eukaryota</taxon>
        <taxon>Metazoa</taxon>
        <taxon>Ecdysozoa</taxon>
        <taxon>Arthropoda</taxon>
        <taxon>Hexapoda</taxon>
        <taxon>Insecta</taxon>
        <taxon>Pterygota</taxon>
        <taxon>Neoptera</taxon>
        <taxon>Endopterygota</taxon>
        <taxon>Lepidoptera</taxon>
        <taxon>Glossata</taxon>
        <taxon>Ditrysia</taxon>
        <taxon>Papilionoidea</taxon>
        <taxon>Nymphalidae</taxon>
        <taxon>Satyrinae</taxon>
        <taxon>Satyrini</taxon>
        <taxon>Parargina</taxon>
        <taxon>Pararge</taxon>
    </lineage>
</organism>
<gene>
    <name evidence="1" type="primary">jg22557</name>
    <name evidence="1" type="ORF">PAEG_LOCUS4645</name>
</gene>
<keyword evidence="2" id="KW-1185">Reference proteome</keyword>
<proteinExistence type="predicted"/>
<accession>A0A8S4QPZ3</accession>
<evidence type="ECO:0000313" key="1">
    <source>
        <dbReference type="EMBL" id="CAH2216679.1"/>
    </source>
</evidence>
<name>A0A8S4QPZ3_9NEOP</name>
<comment type="caution">
    <text evidence="1">The sequence shown here is derived from an EMBL/GenBank/DDBJ whole genome shotgun (WGS) entry which is preliminary data.</text>
</comment>
<protein>
    <submittedName>
        <fullName evidence="1">Jg22557 protein</fullName>
    </submittedName>
</protein>
<dbReference type="Proteomes" id="UP000838756">
    <property type="component" value="Unassembled WGS sequence"/>
</dbReference>
<sequence length="161" mass="18086">MNSDEDILCALQRQNAHILGGVPEGEYRTVVRYRRRARNPLECHVVLQVSPPVWQSLTKTGKVHIDLQRVQVEDQSPLIQCTKCLAYGHGRKLCTEAVDQCSHCTGLHLRKDCPHWMAGDAATCCNCKGAKLDQGNHNAFSKDCPIRQNWDKLARSSVAYC</sequence>
<evidence type="ECO:0000313" key="2">
    <source>
        <dbReference type="Proteomes" id="UP000838756"/>
    </source>
</evidence>